<comment type="subcellular location">
    <subcellularLocation>
        <location evidence="1">Membrane</location>
        <topology evidence="1">Multi-pass membrane protein</topology>
    </subcellularLocation>
</comment>
<dbReference type="InterPro" id="IPR001509">
    <property type="entry name" value="Epimerase_deHydtase"/>
</dbReference>
<dbReference type="Proteomes" id="UP000063991">
    <property type="component" value="Chromosome"/>
</dbReference>
<dbReference type="Pfam" id="PF03779">
    <property type="entry name" value="SPW"/>
    <property type="match status" value="2"/>
</dbReference>
<dbReference type="InterPro" id="IPR005530">
    <property type="entry name" value="SPW"/>
</dbReference>
<keyword evidence="5" id="KW-1133">Transmembrane helix</keyword>
<dbReference type="Pfam" id="PF07884">
    <property type="entry name" value="VKOR"/>
    <property type="match status" value="1"/>
</dbReference>
<evidence type="ECO:0000256" key="7">
    <source>
        <dbReference type="ARBA" id="ARBA00023136"/>
    </source>
</evidence>
<dbReference type="InterPro" id="IPR050177">
    <property type="entry name" value="Lipid_A_modif_metabolic_enz"/>
</dbReference>
<name>A0A126Q2T7_ALTMA</name>
<dbReference type="InterPro" id="IPR038354">
    <property type="entry name" value="VKOR_sf"/>
</dbReference>
<evidence type="ECO:0000256" key="8">
    <source>
        <dbReference type="ARBA" id="ARBA00023157"/>
    </source>
</evidence>
<sequence>MAQQAAEKRIVLITGASGGVGSALCEVLKKDYHLIGLDLTPCESAHESYECDFTSKDSISLALYKIHEKHGGHIACVIHLAAYYDFSGEDNPLYEALNVKGTADFLTELQRFDVDHFIYSSTMLIHRAGVPGEKITEDTPIEPGWTYPQSKADAEEAIRSHHGKIPYTLLRMAGLYDDHTAVPTLSYQIARIYERQFKSWVYSGDKMAGQAFLHKDDMVSLFTELVEKRHEVPKENVLLAGEDSVMGYQALQNRIGHLIYGEREWNTIEIPEYVAKPGAWLEEKTEPVVPDAFDHGEKPFIKPFMIDLSSDHYDLNLSRVKEQLNWRPQHHIYDALERLIDNLKKDPPGWYKANGITLPDWMQTAKEKEVNANAIREKHEDHYRDAHSNFIWAHFMNIGLAFWLLTAPFLLGYESRAMTISDMGSGLALLVFAGLSLSWRMSQARWAAGIVGFWVLSAPLVFWAPTAGAYLNGTLVGMLIIAFAVCSRPTPGVSLIAAETGPNIPPGWEFNPSSWVQRMPIILLAFVGFFISRYLCAFQLGHIDAVWEPFFAGGGGDPKNGTEEIITSEVSEAWPVPDAGLGAMTYALEILTGLMGSTRRWRTMPWLVMLFGIMIVPLGVVSIFFIIIQPIVIGTWCTLCLVGAAAMLIQIPYSLDELVATTEFLWRRKKQGRPLLRIFFTGDTDTGAWEGDEREFERGPITVFKDMIAGGVTLPWNLALCIPVGVWLMSTRLTLGTEGSTANADHVVGALVLTVVVTATAESGRMARYALVPLGLALFTTPFLLGAPLVSVVSSLLCGALLIGLSLRKGHIRASYGKWDKFIV</sequence>
<dbReference type="GO" id="GO:0048038">
    <property type="term" value="F:quinone binding"/>
    <property type="evidence" value="ECO:0007669"/>
    <property type="project" value="UniProtKB-KW"/>
</dbReference>
<evidence type="ECO:0000256" key="5">
    <source>
        <dbReference type="ARBA" id="ARBA00022989"/>
    </source>
</evidence>
<feature type="domain" description="SPW repeat-containing integral membrane" evidence="11">
    <location>
        <begin position="392"/>
        <end position="484"/>
    </location>
</feature>
<evidence type="ECO:0000259" key="10">
    <source>
        <dbReference type="Pfam" id="PF01370"/>
    </source>
</evidence>
<evidence type="ECO:0000313" key="13">
    <source>
        <dbReference type="EMBL" id="AMJ99626.1"/>
    </source>
</evidence>
<keyword evidence="9" id="KW-0676">Redox-active center</keyword>
<keyword evidence="4" id="KW-0874">Quinone</keyword>
<dbReference type="PANTHER" id="PTHR43245">
    <property type="entry name" value="BIFUNCTIONAL POLYMYXIN RESISTANCE PROTEIN ARNA"/>
    <property type="match status" value="1"/>
</dbReference>
<evidence type="ECO:0000259" key="11">
    <source>
        <dbReference type="Pfam" id="PF03779"/>
    </source>
</evidence>
<feature type="domain" description="Vitamin K epoxide reductase" evidence="12">
    <location>
        <begin position="520"/>
        <end position="654"/>
    </location>
</feature>
<protein>
    <submittedName>
        <fullName evidence="13">DNA polymerase III subunit epsilon</fullName>
    </submittedName>
</protein>
<accession>A0A126Q2T7</accession>
<evidence type="ECO:0000256" key="3">
    <source>
        <dbReference type="ARBA" id="ARBA00022692"/>
    </source>
</evidence>
<evidence type="ECO:0000256" key="1">
    <source>
        <dbReference type="ARBA" id="ARBA00004141"/>
    </source>
</evidence>
<dbReference type="RefSeq" id="WP_049587399.1">
    <property type="nucleotide sequence ID" value="NZ_CP014323.1"/>
</dbReference>
<dbReference type="EMBL" id="CP014323">
    <property type="protein sequence ID" value="AMJ99626.1"/>
    <property type="molecule type" value="Genomic_DNA"/>
</dbReference>
<keyword evidence="8" id="KW-1015">Disulfide bond</keyword>
<dbReference type="AlphaFoldDB" id="A0A126Q2T7"/>
<evidence type="ECO:0000256" key="6">
    <source>
        <dbReference type="ARBA" id="ARBA00023002"/>
    </source>
</evidence>
<keyword evidence="3" id="KW-0812">Transmembrane</keyword>
<dbReference type="GO" id="GO:0016491">
    <property type="term" value="F:oxidoreductase activity"/>
    <property type="evidence" value="ECO:0007669"/>
    <property type="project" value="UniProtKB-KW"/>
</dbReference>
<dbReference type="Gene3D" id="3.40.50.720">
    <property type="entry name" value="NAD(P)-binding Rossmann-like Domain"/>
    <property type="match status" value="1"/>
</dbReference>
<keyword evidence="6" id="KW-0560">Oxidoreductase</keyword>
<dbReference type="CDD" id="cd12919">
    <property type="entry name" value="VKOR_2"/>
    <property type="match status" value="1"/>
</dbReference>
<dbReference type="Pfam" id="PF01370">
    <property type="entry name" value="Epimerase"/>
    <property type="match status" value="1"/>
</dbReference>
<proteinExistence type="inferred from homology"/>
<dbReference type="InterPro" id="IPR036291">
    <property type="entry name" value="NAD(P)-bd_dom_sf"/>
</dbReference>
<comment type="similarity">
    <text evidence="2">Belongs to the VKOR family.</text>
</comment>
<reference evidence="13 14" key="1">
    <citation type="submission" date="2015-12" db="EMBL/GenBank/DDBJ databases">
        <authorList>
            <person name="Shamseldin A."/>
            <person name="Moawad H."/>
            <person name="Abd El-Rahim W.M."/>
            <person name="Sadowsky M.J."/>
        </authorList>
    </citation>
    <scope>NUCLEOTIDE SEQUENCE [LARGE SCALE GENOMIC DNA]</scope>
    <source>
        <strain evidence="13 14">D7</strain>
    </source>
</reference>
<dbReference type="Gene3D" id="1.20.1440.130">
    <property type="entry name" value="VKOR domain"/>
    <property type="match status" value="1"/>
</dbReference>
<evidence type="ECO:0000256" key="9">
    <source>
        <dbReference type="ARBA" id="ARBA00023284"/>
    </source>
</evidence>
<evidence type="ECO:0000259" key="12">
    <source>
        <dbReference type="Pfam" id="PF07884"/>
    </source>
</evidence>
<evidence type="ECO:0000256" key="4">
    <source>
        <dbReference type="ARBA" id="ARBA00022719"/>
    </source>
</evidence>
<feature type="domain" description="NAD-dependent epimerase/dehydratase" evidence="10">
    <location>
        <begin position="11"/>
        <end position="236"/>
    </location>
</feature>
<evidence type="ECO:0000256" key="2">
    <source>
        <dbReference type="ARBA" id="ARBA00006214"/>
    </source>
</evidence>
<gene>
    <name evidence="13" type="ORF">AVL55_16555</name>
</gene>
<dbReference type="GO" id="GO:0016020">
    <property type="term" value="C:membrane"/>
    <property type="evidence" value="ECO:0007669"/>
    <property type="project" value="UniProtKB-SubCell"/>
</dbReference>
<dbReference type="SUPFAM" id="SSF51735">
    <property type="entry name" value="NAD(P)-binding Rossmann-fold domains"/>
    <property type="match status" value="1"/>
</dbReference>
<dbReference type="OrthoDB" id="9814124at2"/>
<feature type="domain" description="SPW repeat-containing integral membrane" evidence="11">
    <location>
        <begin position="719"/>
        <end position="807"/>
    </location>
</feature>
<keyword evidence="7" id="KW-0472">Membrane</keyword>
<organism evidence="13 14">
    <name type="scientific">Alteromonas macleodii</name>
    <name type="common">Pseudoalteromonas macleodii</name>
    <dbReference type="NCBI Taxonomy" id="28108"/>
    <lineage>
        <taxon>Bacteria</taxon>
        <taxon>Pseudomonadati</taxon>
        <taxon>Pseudomonadota</taxon>
        <taxon>Gammaproteobacteria</taxon>
        <taxon>Alteromonadales</taxon>
        <taxon>Alteromonadaceae</taxon>
        <taxon>Alteromonas/Salinimonas group</taxon>
        <taxon>Alteromonas</taxon>
    </lineage>
</organism>
<dbReference type="InterPro" id="IPR012932">
    <property type="entry name" value="VKOR"/>
</dbReference>
<evidence type="ECO:0000313" key="14">
    <source>
        <dbReference type="Proteomes" id="UP000063991"/>
    </source>
</evidence>